<sequence>MSGTNLKVTQKLMRHSDPKLTMGVYTHTNQQAMREAADGLPIRDMAGSRVYAGEENCGNGSGDESSDPAYIFDPVENACAVLAREHGKTRTKS</sequence>
<evidence type="ECO:0000313" key="4">
    <source>
        <dbReference type="Proteomes" id="UP000317369"/>
    </source>
</evidence>
<evidence type="ECO:0000313" key="3">
    <source>
        <dbReference type="EMBL" id="QDU33447.1"/>
    </source>
</evidence>
<accession>A0A517YT83</accession>
<reference evidence="3 4" key="1">
    <citation type="submission" date="2019-02" db="EMBL/GenBank/DDBJ databases">
        <title>Deep-cultivation of Planctomycetes and their phenomic and genomic characterization uncovers novel biology.</title>
        <authorList>
            <person name="Wiegand S."/>
            <person name="Jogler M."/>
            <person name="Boedeker C."/>
            <person name="Pinto D."/>
            <person name="Vollmers J."/>
            <person name="Rivas-Marin E."/>
            <person name="Kohn T."/>
            <person name="Peeters S.H."/>
            <person name="Heuer A."/>
            <person name="Rast P."/>
            <person name="Oberbeckmann S."/>
            <person name="Bunk B."/>
            <person name="Jeske O."/>
            <person name="Meyerdierks A."/>
            <person name="Storesund J.E."/>
            <person name="Kallscheuer N."/>
            <person name="Luecker S."/>
            <person name="Lage O.M."/>
            <person name="Pohl T."/>
            <person name="Merkel B.J."/>
            <person name="Hornburger P."/>
            <person name="Mueller R.-W."/>
            <person name="Bruemmer F."/>
            <person name="Labrenz M."/>
            <person name="Spormann A.M."/>
            <person name="Op den Camp H."/>
            <person name="Overmann J."/>
            <person name="Amann R."/>
            <person name="Jetten M.S.M."/>
            <person name="Mascher T."/>
            <person name="Medema M.H."/>
            <person name="Devos D.P."/>
            <person name="Kaster A.-K."/>
            <person name="Ovreas L."/>
            <person name="Rohde M."/>
            <person name="Galperin M.Y."/>
            <person name="Jogler C."/>
        </authorList>
    </citation>
    <scope>NUCLEOTIDE SEQUENCE [LARGE SCALE GENOMIC DNA]</scope>
    <source>
        <strain evidence="3 4">KS4</strain>
    </source>
</reference>
<organism evidence="3 4">
    <name type="scientific">Poriferisphaera corsica</name>
    <dbReference type="NCBI Taxonomy" id="2528020"/>
    <lineage>
        <taxon>Bacteria</taxon>
        <taxon>Pseudomonadati</taxon>
        <taxon>Planctomycetota</taxon>
        <taxon>Phycisphaerae</taxon>
        <taxon>Phycisphaerales</taxon>
        <taxon>Phycisphaeraceae</taxon>
        <taxon>Poriferisphaera</taxon>
    </lineage>
</organism>
<dbReference type="GO" id="GO:0003677">
    <property type="term" value="F:DNA binding"/>
    <property type="evidence" value="ECO:0007669"/>
    <property type="project" value="InterPro"/>
</dbReference>
<feature type="domain" description="Tyr recombinase" evidence="2">
    <location>
        <begin position="1"/>
        <end position="38"/>
    </location>
</feature>
<dbReference type="AlphaFoldDB" id="A0A517YT83"/>
<gene>
    <name evidence="3" type="ORF">KS4_14940</name>
</gene>
<dbReference type="InterPro" id="IPR011010">
    <property type="entry name" value="DNA_brk_join_enz"/>
</dbReference>
<evidence type="ECO:0000259" key="2">
    <source>
        <dbReference type="PROSITE" id="PS51898"/>
    </source>
</evidence>
<dbReference type="PROSITE" id="PS51898">
    <property type="entry name" value="TYR_RECOMBINASE"/>
    <property type="match status" value="1"/>
</dbReference>
<dbReference type="InterPro" id="IPR002104">
    <property type="entry name" value="Integrase_catalytic"/>
</dbReference>
<dbReference type="SUPFAM" id="SSF56349">
    <property type="entry name" value="DNA breaking-rejoining enzymes"/>
    <property type="match status" value="1"/>
</dbReference>
<keyword evidence="4" id="KW-1185">Reference proteome</keyword>
<proteinExistence type="predicted"/>
<dbReference type="KEGG" id="pcor:KS4_14940"/>
<dbReference type="EMBL" id="CP036425">
    <property type="protein sequence ID" value="QDU33447.1"/>
    <property type="molecule type" value="Genomic_DNA"/>
</dbReference>
<protein>
    <recommendedName>
        <fullName evidence="2">Tyr recombinase domain-containing protein</fullName>
    </recommendedName>
</protein>
<dbReference type="Proteomes" id="UP000317369">
    <property type="component" value="Chromosome"/>
</dbReference>
<keyword evidence="1" id="KW-0233">DNA recombination</keyword>
<dbReference type="InterPro" id="IPR013762">
    <property type="entry name" value="Integrase-like_cat_sf"/>
</dbReference>
<dbReference type="Gene3D" id="1.10.443.10">
    <property type="entry name" value="Intergrase catalytic core"/>
    <property type="match status" value="1"/>
</dbReference>
<evidence type="ECO:0000256" key="1">
    <source>
        <dbReference type="ARBA" id="ARBA00023172"/>
    </source>
</evidence>
<dbReference type="GO" id="GO:0015074">
    <property type="term" value="P:DNA integration"/>
    <property type="evidence" value="ECO:0007669"/>
    <property type="project" value="InterPro"/>
</dbReference>
<dbReference type="GO" id="GO:0006310">
    <property type="term" value="P:DNA recombination"/>
    <property type="evidence" value="ECO:0007669"/>
    <property type="project" value="UniProtKB-KW"/>
</dbReference>
<name>A0A517YT83_9BACT</name>